<evidence type="ECO:0000256" key="1">
    <source>
        <dbReference type="SAM" id="MobiDB-lite"/>
    </source>
</evidence>
<feature type="compositionally biased region" description="Low complexity" evidence="1">
    <location>
        <begin position="14"/>
        <end position="33"/>
    </location>
</feature>
<evidence type="ECO:0000313" key="5">
    <source>
        <dbReference type="Proteomes" id="UP000233551"/>
    </source>
</evidence>
<organism evidence="2 4">
    <name type="scientific">Punica granatum</name>
    <name type="common">Pomegranate</name>
    <dbReference type="NCBI Taxonomy" id="22663"/>
    <lineage>
        <taxon>Eukaryota</taxon>
        <taxon>Viridiplantae</taxon>
        <taxon>Streptophyta</taxon>
        <taxon>Embryophyta</taxon>
        <taxon>Tracheophyta</taxon>
        <taxon>Spermatophyta</taxon>
        <taxon>Magnoliopsida</taxon>
        <taxon>eudicotyledons</taxon>
        <taxon>Gunneridae</taxon>
        <taxon>Pentapetalae</taxon>
        <taxon>rosids</taxon>
        <taxon>malvids</taxon>
        <taxon>Myrtales</taxon>
        <taxon>Lythraceae</taxon>
        <taxon>Punica</taxon>
    </lineage>
</organism>
<keyword evidence="5" id="KW-1185">Reference proteome</keyword>
<evidence type="ECO:0000313" key="2">
    <source>
        <dbReference type="EMBL" id="OWM84384.1"/>
    </source>
</evidence>
<evidence type="ECO:0000313" key="3">
    <source>
        <dbReference type="EMBL" id="PKI71958.1"/>
    </source>
</evidence>
<sequence>MPASVIERARARYQRSSSAPSNPSSASPSMPASVTEHASVRHRGRPCPSPALVISTQYPSPVLVTRH</sequence>
<reference evidence="4" key="1">
    <citation type="journal article" date="2017" name="Plant J.">
        <title>The pomegranate (Punica granatum L.) genome and the genomics of punicalagin biosynthesis.</title>
        <authorList>
            <person name="Qin G."/>
            <person name="Xu C."/>
            <person name="Ming R."/>
            <person name="Tang H."/>
            <person name="Guyot R."/>
            <person name="Kramer E.M."/>
            <person name="Hu Y."/>
            <person name="Yi X."/>
            <person name="Qi Y."/>
            <person name="Xu X."/>
            <person name="Gao Z."/>
            <person name="Pan H."/>
            <person name="Jian J."/>
            <person name="Tian Y."/>
            <person name="Yue Z."/>
            <person name="Xu Y."/>
        </authorList>
    </citation>
    <scope>NUCLEOTIDE SEQUENCE [LARGE SCALE GENOMIC DNA]</scope>
    <source>
        <strain evidence="4">cv. Dabenzi</strain>
    </source>
</reference>
<dbReference type="Proteomes" id="UP000233551">
    <property type="component" value="Unassembled WGS sequence"/>
</dbReference>
<proteinExistence type="predicted"/>
<dbReference type="EMBL" id="PGOL01000346">
    <property type="protein sequence ID" value="PKI71958.1"/>
    <property type="molecule type" value="Genomic_DNA"/>
</dbReference>
<protein>
    <submittedName>
        <fullName evidence="2">Uncharacterized protein</fullName>
    </submittedName>
</protein>
<dbReference type="Proteomes" id="UP000197138">
    <property type="component" value="Unassembled WGS sequence"/>
</dbReference>
<comment type="caution">
    <text evidence="2">The sequence shown here is derived from an EMBL/GenBank/DDBJ whole genome shotgun (WGS) entry which is preliminary data.</text>
</comment>
<reference evidence="3 5" key="3">
    <citation type="submission" date="2017-11" db="EMBL/GenBank/DDBJ databases">
        <title>De-novo sequencing of pomegranate (Punica granatum L.) genome.</title>
        <authorList>
            <person name="Akparov Z."/>
            <person name="Amiraslanov A."/>
            <person name="Hajiyeva S."/>
            <person name="Abbasov M."/>
            <person name="Kaur K."/>
            <person name="Hamwieh A."/>
            <person name="Solovyev V."/>
            <person name="Salamov A."/>
            <person name="Braich B."/>
            <person name="Kosarev P."/>
            <person name="Mahmoud A."/>
            <person name="Hajiyev E."/>
            <person name="Babayeva S."/>
            <person name="Izzatullayeva V."/>
            <person name="Mammadov A."/>
            <person name="Mammadov A."/>
            <person name="Sharifova S."/>
            <person name="Ojaghi J."/>
            <person name="Eynullazada K."/>
            <person name="Bayramov B."/>
            <person name="Abdulazimova A."/>
            <person name="Shahmuradov I."/>
        </authorList>
    </citation>
    <scope>NUCLEOTIDE SEQUENCE [LARGE SCALE GENOMIC DNA]</scope>
    <source>
        <strain evidence="3">AG2017</strain>
        <strain evidence="5">cv. AG2017</strain>
        <tissue evidence="3">Leaf</tissue>
    </source>
</reference>
<accession>A0A218XHJ0</accession>
<name>A0A218XHJ0_PUNGR</name>
<feature type="region of interest" description="Disordered" evidence="1">
    <location>
        <begin position="1"/>
        <end position="67"/>
    </location>
</feature>
<reference evidence="2" key="2">
    <citation type="submission" date="2017-06" db="EMBL/GenBank/DDBJ databases">
        <title>The pomegranate genome and the genomics of punicalagin biosynthesis.</title>
        <authorList>
            <person name="Xu C."/>
        </authorList>
    </citation>
    <scope>NUCLEOTIDE SEQUENCE [LARGE SCALE GENOMIC DNA]</scope>
    <source>
        <tissue evidence="2">Fresh leaf</tissue>
    </source>
</reference>
<evidence type="ECO:0000313" key="4">
    <source>
        <dbReference type="Proteomes" id="UP000197138"/>
    </source>
</evidence>
<dbReference type="EMBL" id="MTKT01001593">
    <property type="protein sequence ID" value="OWM84384.1"/>
    <property type="molecule type" value="Genomic_DNA"/>
</dbReference>
<gene>
    <name evidence="2" type="ORF">CDL15_Pgr017488</name>
    <name evidence="3" type="ORF">CRG98_007641</name>
</gene>
<dbReference type="AlphaFoldDB" id="A0A218XHJ0"/>